<dbReference type="Proteomes" id="UP001596174">
    <property type="component" value="Unassembled WGS sequence"/>
</dbReference>
<proteinExistence type="predicted"/>
<accession>A0ABW1GAY2</accession>
<gene>
    <name evidence="3" type="ORF">ACFP3V_31990</name>
</gene>
<name>A0ABW1GAY2_9ACTN</name>
<evidence type="ECO:0000313" key="4">
    <source>
        <dbReference type="Proteomes" id="UP001596174"/>
    </source>
</evidence>
<evidence type="ECO:0000313" key="3">
    <source>
        <dbReference type="EMBL" id="MFC5911814.1"/>
    </source>
</evidence>
<comment type="caution">
    <text evidence="3">The sequence shown here is derived from an EMBL/GenBank/DDBJ whole genome shotgun (WGS) entry which is preliminary data.</text>
</comment>
<organism evidence="3 4">
    <name type="scientific">Streptacidiphilus monticola</name>
    <dbReference type="NCBI Taxonomy" id="2161674"/>
    <lineage>
        <taxon>Bacteria</taxon>
        <taxon>Bacillati</taxon>
        <taxon>Actinomycetota</taxon>
        <taxon>Actinomycetes</taxon>
        <taxon>Kitasatosporales</taxon>
        <taxon>Streptomycetaceae</taxon>
        <taxon>Streptacidiphilus</taxon>
    </lineage>
</organism>
<dbReference type="InterPro" id="IPR012340">
    <property type="entry name" value="NA-bd_OB-fold"/>
</dbReference>
<dbReference type="Pfam" id="PF00436">
    <property type="entry name" value="SSB"/>
    <property type="match status" value="1"/>
</dbReference>
<dbReference type="RefSeq" id="WP_380591418.1">
    <property type="nucleotide sequence ID" value="NZ_JBHSQJ010000253.1"/>
</dbReference>
<evidence type="ECO:0000256" key="2">
    <source>
        <dbReference type="PROSITE-ProRule" id="PRU00252"/>
    </source>
</evidence>
<keyword evidence="1 2" id="KW-0238">DNA-binding</keyword>
<dbReference type="PROSITE" id="PS50935">
    <property type="entry name" value="SSB"/>
    <property type="match status" value="1"/>
</dbReference>
<dbReference type="GO" id="GO:0003677">
    <property type="term" value="F:DNA binding"/>
    <property type="evidence" value="ECO:0007669"/>
    <property type="project" value="UniProtKB-KW"/>
</dbReference>
<dbReference type="SUPFAM" id="SSF50249">
    <property type="entry name" value="Nucleic acid-binding proteins"/>
    <property type="match status" value="1"/>
</dbReference>
<protein>
    <submittedName>
        <fullName evidence="3">Single-stranded DNA-binding protein</fullName>
    </submittedName>
</protein>
<sequence length="296" mass="31561">MQIRVTDQRGITTRIAASAPLTDHTGLPTALAALALHLTHLRRTGAQPTATALREHLTEAVPWLRPYGFNALHDPRAAAVVDIDLQPLDASGWPGVRLAVLQQGHDPVPWGRSRRFRGAAQVLAYADSEAEAAAQHLAARGHLQRDSHLRRQSVQMDQLHQQLAPALALANEDLASRPVIPAPRDGSARYADEELPTPLVLTGAVVQDVELRTAGGAPVARLLLAPDAPLEVDGVSVERLTCDLHGDQAVSAHASLATGAHVLLAGTVVRRHYTGADQIPRTAVTLTVQHIGHALT</sequence>
<evidence type="ECO:0000256" key="1">
    <source>
        <dbReference type="ARBA" id="ARBA00023125"/>
    </source>
</evidence>
<dbReference type="InterPro" id="IPR000424">
    <property type="entry name" value="Primosome_PriB/ssb"/>
</dbReference>
<dbReference type="EMBL" id="JBHSQJ010000253">
    <property type="protein sequence ID" value="MFC5911814.1"/>
    <property type="molecule type" value="Genomic_DNA"/>
</dbReference>
<keyword evidence="4" id="KW-1185">Reference proteome</keyword>
<reference evidence="4" key="1">
    <citation type="journal article" date="2019" name="Int. J. Syst. Evol. Microbiol.">
        <title>The Global Catalogue of Microorganisms (GCM) 10K type strain sequencing project: providing services to taxonomists for standard genome sequencing and annotation.</title>
        <authorList>
            <consortium name="The Broad Institute Genomics Platform"/>
            <consortium name="The Broad Institute Genome Sequencing Center for Infectious Disease"/>
            <person name="Wu L."/>
            <person name="Ma J."/>
        </authorList>
    </citation>
    <scope>NUCLEOTIDE SEQUENCE [LARGE SCALE GENOMIC DNA]</scope>
    <source>
        <strain evidence="4">JCM 4816</strain>
    </source>
</reference>
<dbReference type="Gene3D" id="2.40.50.140">
    <property type="entry name" value="Nucleic acid-binding proteins"/>
    <property type="match status" value="1"/>
</dbReference>